<keyword evidence="3" id="KW-1185">Reference proteome</keyword>
<comment type="caution">
    <text evidence="2">The sequence shown here is derived from an EMBL/GenBank/DDBJ whole genome shotgun (WGS) entry which is preliminary data.</text>
</comment>
<dbReference type="EMBL" id="JAUUTY010000005">
    <property type="protein sequence ID" value="KAK1631381.1"/>
    <property type="molecule type" value="Genomic_DNA"/>
</dbReference>
<feature type="region of interest" description="Disordered" evidence="1">
    <location>
        <begin position="22"/>
        <end position="43"/>
    </location>
</feature>
<organism evidence="2 3">
    <name type="scientific">Lolium multiflorum</name>
    <name type="common">Italian ryegrass</name>
    <name type="synonym">Lolium perenne subsp. multiflorum</name>
    <dbReference type="NCBI Taxonomy" id="4521"/>
    <lineage>
        <taxon>Eukaryota</taxon>
        <taxon>Viridiplantae</taxon>
        <taxon>Streptophyta</taxon>
        <taxon>Embryophyta</taxon>
        <taxon>Tracheophyta</taxon>
        <taxon>Spermatophyta</taxon>
        <taxon>Magnoliopsida</taxon>
        <taxon>Liliopsida</taxon>
        <taxon>Poales</taxon>
        <taxon>Poaceae</taxon>
        <taxon>BOP clade</taxon>
        <taxon>Pooideae</taxon>
        <taxon>Poodae</taxon>
        <taxon>Poeae</taxon>
        <taxon>Poeae Chloroplast Group 2 (Poeae type)</taxon>
        <taxon>Loliodinae</taxon>
        <taxon>Loliinae</taxon>
        <taxon>Lolium</taxon>
    </lineage>
</organism>
<proteinExistence type="predicted"/>
<dbReference type="Proteomes" id="UP001231189">
    <property type="component" value="Unassembled WGS sequence"/>
</dbReference>
<dbReference type="AlphaFoldDB" id="A0AAD8W3N5"/>
<feature type="compositionally biased region" description="Basic and acidic residues" evidence="1">
    <location>
        <begin position="68"/>
        <end position="79"/>
    </location>
</feature>
<name>A0AAD8W3N5_LOLMU</name>
<accession>A0AAD8W3N5</accession>
<reference evidence="2" key="1">
    <citation type="submission" date="2023-07" db="EMBL/GenBank/DDBJ databases">
        <title>A chromosome-level genome assembly of Lolium multiflorum.</title>
        <authorList>
            <person name="Chen Y."/>
            <person name="Copetti D."/>
            <person name="Kolliker R."/>
            <person name="Studer B."/>
        </authorList>
    </citation>
    <scope>NUCLEOTIDE SEQUENCE</scope>
    <source>
        <strain evidence="2">02402/16</strain>
        <tissue evidence="2">Leaf</tissue>
    </source>
</reference>
<protein>
    <submittedName>
        <fullName evidence="2">Uncharacterized protein</fullName>
    </submittedName>
</protein>
<gene>
    <name evidence="2" type="ORF">QYE76_005696</name>
</gene>
<evidence type="ECO:0000313" key="2">
    <source>
        <dbReference type="EMBL" id="KAK1631381.1"/>
    </source>
</evidence>
<sequence length="115" mass="12825">MEASKREDFVRNIHEKTKELIEKKGKSNAARVNKKRKEMYEEEPNIARGAEEQLDMVLDVKTIHGRAREEREACTKEEEVTGTADLSGPTLPARAPGTAGLTPTMSAPAPRHCRP</sequence>
<feature type="region of interest" description="Disordered" evidence="1">
    <location>
        <begin position="68"/>
        <end position="115"/>
    </location>
</feature>
<evidence type="ECO:0000256" key="1">
    <source>
        <dbReference type="SAM" id="MobiDB-lite"/>
    </source>
</evidence>
<evidence type="ECO:0000313" key="3">
    <source>
        <dbReference type="Proteomes" id="UP001231189"/>
    </source>
</evidence>